<comment type="caution">
    <text evidence="10">The sequence shown here is derived from an EMBL/GenBank/DDBJ whole genome shotgun (WGS) entry which is preliminary data.</text>
</comment>
<feature type="binding site" evidence="8">
    <location>
        <position position="174"/>
    </location>
    <ligand>
        <name>substrate</name>
    </ligand>
</feature>
<dbReference type="SUPFAM" id="SSF88697">
    <property type="entry name" value="PUA domain-like"/>
    <property type="match status" value="1"/>
</dbReference>
<evidence type="ECO:0000259" key="9">
    <source>
        <dbReference type="SMART" id="SM00359"/>
    </source>
</evidence>
<dbReference type="InterPro" id="IPR015947">
    <property type="entry name" value="PUA-like_sf"/>
</dbReference>
<dbReference type="InterPro" id="IPR001048">
    <property type="entry name" value="Asp/Glu/Uridylate_kinase"/>
</dbReference>
<dbReference type="InterPro" id="IPR005715">
    <property type="entry name" value="Glu_5kinase/COase_Synthase"/>
</dbReference>
<keyword evidence="1 8" id="KW-0963">Cytoplasm</keyword>
<dbReference type="HAMAP" id="MF_00456">
    <property type="entry name" value="ProB"/>
    <property type="match status" value="1"/>
</dbReference>
<dbReference type="Gene3D" id="3.40.1160.10">
    <property type="entry name" value="Acetylglutamate kinase-like"/>
    <property type="match status" value="1"/>
</dbReference>
<feature type="binding site" evidence="8">
    <location>
        <position position="162"/>
    </location>
    <ligand>
        <name>substrate</name>
    </ligand>
</feature>
<dbReference type="OrthoDB" id="9804434at2"/>
<feature type="binding site" evidence="8">
    <location>
        <position position="75"/>
    </location>
    <ligand>
        <name>substrate</name>
    </ligand>
</feature>
<dbReference type="EC" id="2.7.2.11" evidence="8"/>
<dbReference type="Pfam" id="PF01472">
    <property type="entry name" value="PUA"/>
    <property type="match status" value="1"/>
</dbReference>
<dbReference type="AlphaFoldDB" id="A0A413RMX9"/>
<dbReference type="PRINTS" id="PR00474">
    <property type="entry name" value="GLU5KINASE"/>
</dbReference>
<comment type="function">
    <text evidence="8">Catalyzes the transfer of a phosphate group to glutamate to form L-glutamate 5-phosphate.</text>
</comment>
<dbReference type="GO" id="GO:0005829">
    <property type="term" value="C:cytosol"/>
    <property type="evidence" value="ECO:0007669"/>
    <property type="project" value="TreeGrafter"/>
</dbReference>
<dbReference type="CDD" id="cd04242">
    <property type="entry name" value="AAK_G5K_ProB"/>
    <property type="match status" value="1"/>
</dbReference>
<feature type="domain" description="PUA" evidence="9">
    <location>
        <begin position="298"/>
        <end position="377"/>
    </location>
</feature>
<dbReference type="Proteomes" id="UP000283374">
    <property type="component" value="Unassembled WGS sequence"/>
</dbReference>
<evidence type="ECO:0000256" key="8">
    <source>
        <dbReference type="HAMAP-Rule" id="MF_00456"/>
    </source>
</evidence>
<evidence type="ECO:0000256" key="3">
    <source>
        <dbReference type="ARBA" id="ARBA00022650"/>
    </source>
</evidence>
<accession>A0A413RMX9</accession>
<dbReference type="GO" id="GO:0055129">
    <property type="term" value="P:L-proline biosynthetic process"/>
    <property type="evidence" value="ECO:0007669"/>
    <property type="project" value="UniProtKB-UniRule"/>
</dbReference>
<keyword evidence="3 8" id="KW-0641">Proline biosynthesis</keyword>
<dbReference type="Gene3D" id="2.30.130.10">
    <property type="entry name" value="PUA domain"/>
    <property type="match status" value="1"/>
</dbReference>
<feature type="binding site" evidence="8">
    <location>
        <position position="35"/>
    </location>
    <ligand>
        <name>ATP</name>
        <dbReference type="ChEBI" id="CHEBI:30616"/>
    </ligand>
</feature>
<dbReference type="InterPro" id="IPR041739">
    <property type="entry name" value="G5K_ProB"/>
</dbReference>
<keyword evidence="5 8" id="KW-0547">Nucleotide-binding</keyword>
<protein>
    <recommendedName>
        <fullName evidence="8">Glutamate 5-kinase</fullName>
        <ecNumber evidence="8">2.7.2.11</ecNumber>
    </recommendedName>
    <alternativeName>
        <fullName evidence="8">Gamma-glutamyl kinase</fullName>
        <shortName evidence="8">GK</shortName>
    </alternativeName>
</protein>
<dbReference type="InterPro" id="IPR001057">
    <property type="entry name" value="Glu/AcGlu_kinase"/>
</dbReference>
<keyword evidence="6 8" id="KW-0418">Kinase</keyword>
<organism evidence="10 11">
    <name type="scientific">Cellulomonas rhizosphaerae</name>
    <dbReference type="NCBI Taxonomy" id="2293719"/>
    <lineage>
        <taxon>Bacteria</taxon>
        <taxon>Bacillati</taxon>
        <taxon>Actinomycetota</taxon>
        <taxon>Actinomycetes</taxon>
        <taxon>Micrococcales</taxon>
        <taxon>Cellulomonadaceae</taxon>
        <taxon>Cellulomonas</taxon>
    </lineage>
</organism>
<evidence type="ECO:0000313" key="11">
    <source>
        <dbReference type="Proteomes" id="UP000283374"/>
    </source>
</evidence>
<dbReference type="NCBIfam" id="TIGR01027">
    <property type="entry name" value="proB"/>
    <property type="match status" value="1"/>
</dbReference>
<sequence length="393" mass="40995">MDARFGGGTRHNAHVTAAALLERQQLPAAARVVVKVGSSSLTSPDGRLDPERLRALVEVLAARREAGGQVVLVSSGAIAAAIGPLGLAARPRDLATQQAAASVGQGLLVAHYTRAFAEHGLRVGQVLLTADDTVRRGHYRNAHRALTRLLDLGVVPVINENDAVATDEIRFGDNDRLAALVSHLVHADALVLLTDVDALYTGPPSRPGSRRIARVDGPADLDGIDVASRGSAVGTGGMITKLESVAIATQSGIPVVLTSAGQAAAALAGDDVGTWFAATGRRTSIRLLWLAHAAKAHGRLVLDEGAVRAVVDRRTSLLPAGVTGFEGEFEAGDPVEIVGPDGVVAGRGLVAYGSDEVPRLLGRSTSDLRVELGAGYDRALVHRDDLVLVRRRR</sequence>
<dbReference type="Pfam" id="PF00696">
    <property type="entry name" value="AA_kinase"/>
    <property type="match status" value="1"/>
</dbReference>
<name>A0A413RMX9_9CELL</name>
<dbReference type="SMART" id="SM00359">
    <property type="entry name" value="PUA"/>
    <property type="match status" value="1"/>
</dbReference>
<dbReference type="InterPro" id="IPR036974">
    <property type="entry name" value="PUA_sf"/>
</dbReference>
<feature type="binding site" evidence="8">
    <location>
        <begin position="235"/>
        <end position="241"/>
    </location>
    <ligand>
        <name>ATP</name>
        <dbReference type="ChEBI" id="CHEBI:30616"/>
    </ligand>
</feature>
<evidence type="ECO:0000256" key="1">
    <source>
        <dbReference type="ARBA" id="ARBA00022490"/>
    </source>
</evidence>
<dbReference type="InterPro" id="IPR002478">
    <property type="entry name" value="PUA"/>
</dbReference>
<dbReference type="InterPro" id="IPR036393">
    <property type="entry name" value="AceGlu_kinase-like_sf"/>
</dbReference>
<dbReference type="CDD" id="cd21157">
    <property type="entry name" value="PUA_G5K"/>
    <property type="match status" value="1"/>
</dbReference>
<keyword evidence="11" id="KW-1185">Reference proteome</keyword>
<evidence type="ECO:0000313" key="10">
    <source>
        <dbReference type="EMBL" id="RHA42653.1"/>
    </source>
</evidence>
<comment type="catalytic activity">
    <reaction evidence="8">
        <text>L-glutamate + ATP = L-glutamyl 5-phosphate + ADP</text>
        <dbReference type="Rhea" id="RHEA:14877"/>
        <dbReference type="ChEBI" id="CHEBI:29985"/>
        <dbReference type="ChEBI" id="CHEBI:30616"/>
        <dbReference type="ChEBI" id="CHEBI:58274"/>
        <dbReference type="ChEBI" id="CHEBI:456216"/>
        <dbReference type="EC" id="2.7.2.11"/>
    </reaction>
</comment>
<feature type="binding site" evidence="8">
    <location>
        <begin position="194"/>
        <end position="195"/>
    </location>
    <ligand>
        <name>ATP</name>
        <dbReference type="ChEBI" id="CHEBI:30616"/>
    </ligand>
</feature>
<dbReference type="PANTHER" id="PTHR43654">
    <property type="entry name" value="GLUTAMATE 5-KINASE"/>
    <property type="match status" value="1"/>
</dbReference>
<reference evidence="10 11" key="1">
    <citation type="submission" date="2018-08" db="EMBL/GenBank/DDBJ databases">
        <title>Cellulomonas rhizosphaerae sp. nov., a novel actinomycete isolated from soil.</title>
        <authorList>
            <person name="Tian Y."/>
        </authorList>
    </citation>
    <scope>NUCLEOTIDE SEQUENCE [LARGE SCALE GENOMIC DNA]</scope>
    <source>
        <strain evidence="10 11">NEAU-TCZ24</strain>
    </source>
</reference>
<keyword evidence="4 8" id="KW-0808">Transferase</keyword>
<dbReference type="InterPro" id="IPR011529">
    <property type="entry name" value="Glu_5kinase"/>
</dbReference>
<dbReference type="EMBL" id="QWKP01000170">
    <property type="protein sequence ID" value="RHA42653.1"/>
    <property type="molecule type" value="Genomic_DNA"/>
</dbReference>
<dbReference type="GO" id="GO:0004349">
    <property type="term" value="F:glutamate 5-kinase activity"/>
    <property type="evidence" value="ECO:0007669"/>
    <property type="project" value="UniProtKB-UniRule"/>
</dbReference>
<dbReference type="SUPFAM" id="SSF53633">
    <property type="entry name" value="Carbamate kinase-like"/>
    <property type="match status" value="1"/>
</dbReference>
<comment type="pathway">
    <text evidence="8">Amino-acid biosynthesis; L-proline biosynthesis; L-glutamate 5-semialdehyde from L-glutamate: step 1/2.</text>
</comment>
<proteinExistence type="inferred from homology"/>
<dbReference type="PROSITE" id="PS50890">
    <property type="entry name" value="PUA"/>
    <property type="match status" value="1"/>
</dbReference>
<dbReference type="FunFam" id="3.40.1160.10:FF:000018">
    <property type="entry name" value="Glutamate 5-kinase"/>
    <property type="match status" value="1"/>
</dbReference>
<dbReference type="PANTHER" id="PTHR43654:SF1">
    <property type="entry name" value="ISOPENTENYL PHOSPHATE KINASE"/>
    <property type="match status" value="1"/>
</dbReference>
<evidence type="ECO:0000256" key="2">
    <source>
        <dbReference type="ARBA" id="ARBA00022605"/>
    </source>
</evidence>
<dbReference type="PIRSF" id="PIRSF000729">
    <property type="entry name" value="GK"/>
    <property type="match status" value="1"/>
</dbReference>
<evidence type="ECO:0000256" key="5">
    <source>
        <dbReference type="ARBA" id="ARBA00022741"/>
    </source>
</evidence>
<evidence type="ECO:0000256" key="4">
    <source>
        <dbReference type="ARBA" id="ARBA00022679"/>
    </source>
</evidence>
<dbReference type="GO" id="GO:0005524">
    <property type="term" value="F:ATP binding"/>
    <property type="evidence" value="ECO:0007669"/>
    <property type="project" value="UniProtKB-KW"/>
</dbReference>
<comment type="similarity">
    <text evidence="8">Belongs to the glutamate 5-kinase family.</text>
</comment>
<comment type="subcellular location">
    <subcellularLocation>
        <location evidence="8">Cytoplasm</location>
    </subcellularLocation>
</comment>
<keyword evidence="2 8" id="KW-0028">Amino-acid biosynthesis</keyword>
<dbReference type="UniPathway" id="UPA00098">
    <property type="reaction ID" value="UER00359"/>
</dbReference>
<gene>
    <name evidence="8" type="primary">proB</name>
    <name evidence="10" type="ORF">D1825_07130</name>
</gene>
<dbReference type="GO" id="GO:0003723">
    <property type="term" value="F:RNA binding"/>
    <property type="evidence" value="ECO:0007669"/>
    <property type="project" value="InterPro"/>
</dbReference>
<evidence type="ECO:0000256" key="7">
    <source>
        <dbReference type="ARBA" id="ARBA00022840"/>
    </source>
</evidence>
<keyword evidence="7 8" id="KW-0067">ATP-binding</keyword>
<evidence type="ECO:0000256" key="6">
    <source>
        <dbReference type="ARBA" id="ARBA00022777"/>
    </source>
</evidence>